<name>A0A1J7BVV3_FLAJO</name>
<dbReference type="Proteomes" id="UP000182826">
    <property type="component" value="Unassembled WGS sequence"/>
</dbReference>
<reference evidence="2 3" key="1">
    <citation type="submission" date="2016-10" db="EMBL/GenBank/DDBJ databases">
        <title>Draft Genome Sequence of Rhizobacteria Flavobacterium johnsoniae CI04.</title>
        <authorList>
            <person name="Bravo J.I."/>
            <person name="Lozano G.L."/>
            <person name="Handelsman J."/>
        </authorList>
    </citation>
    <scope>NUCLEOTIDE SEQUENCE [LARGE SCALE GENOMIC DNA]</scope>
    <source>
        <strain evidence="2 3">CI04</strain>
    </source>
</reference>
<dbReference type="OrthoDB" id="679529at2"/>
<organism evidence="2 3">
    <name type="scientific">Flavobacterium johnsoniae</name>
    <name type="common">Cytophaga johnsonae</name>
    <dbReference type="NCBI Taxonomy" id="986"/>
    <lineage>
        <taxon>Bacteria</taxon>
        <taxon>Pseudomonadati</taxon>
        <taxon>Bacteroidota</taxon>
        <taxon>Flavobacteriia</taxon>
        <taxon>Flavobacteriales</taxon>
        <taxon>Flavobacteriaceae</taxon>
        <taxon>Flavobacterium</taxon>
    </lineage>
</organism>
<accession>A0A1J7BVV3</accession>
<dbReference type="InterPro" id="IPR049211">
    <property type="entry name" value="DUF6814"/>
</dbReference>
<dbReference type="Pfam" id="PF20664">
    <property type="entry name" value="DUF6814"/>
    <property type="match status" value="1"/>
</dbReference>
<feature type="transmembrane region" description="Helical" evidence="1">
    <location>
        <begin position="7"/>
        <end position="28"/>
    </location>
</feature>
<feature type="transmembrane region" description="Helical" evidence="1">
    <location>
        <begin position="40"/>
        <end position="66"/>
    </location>
</feature>
<dbReference type="RefSeq" id="WP_071636090.1">
    <property type="nucleotide sequence ID" value="NZ_MLFK01000005.1"/>
</dbReference>
<keyword evidence="1" id="KW-0472">Membrane</keyword>
<keyword evidence="1" id="KW-0812">Transmembrane</keyword>
<evidence type="ECO:0000313" key="3">
    <source>
        <dbReference type="Proteomes" id="UP000182826"/>
    </source>
</evidence>
<keyword evidence="1" id="KW-1133">Transmembrane helix</keyword>
<gene>
    <name evidence="2" type="ORF">BKM63_08020</name>
</gene>
<sequence length="75" mass="8326">MNTIKQALGILWVILAVAAAYFCVFEFGLPKLLSDQQDDLVFGIIILFILTPLIVLGLGTFGYFALIGEYNDKKK</sequence>
<evidence type="ECO:0000313" key="2">
    <source>
        <dbReference type="EMBL" id="OIV42807.1"/>
    </source>
</evidence>
<protein>
    <submittedName>
        <fullName evidence="2">Uncharacterized protein</fullName>
    </submittedName>
</protein>
<proteinExistence type="predicted"/>
<dbReference type="AlphaFoldDB" id="A0A1J7BVV3"/>
<evidence type="ECO:0000256" key="1">
    <source>
        <dbReference type="SAM" id="Phobius"/>
    </source>
</evidence>
<keyword evidence="3" id="KW-1185">Reference proteome</keyword>
<dbReference type="EMBL" id="MLFK01000005">
    <property type="protein sequence ID" value="OIV42807.1"/>
    <property type="molecule type" value="Genomic_DNA"/>
</dbReference>
<comment type="caution">
    <text evidence="2">The sequence shown here is derived from an EMBL/GenBank/DDBJ whole genome shotgun (WGS) entry which is preliminary data.</text>
</comment>